<dbReference type="EMBL" id="CP000237">
    <property type="protein sequence ID" value="ABD45643.1"/>
    <property type="molecule type" value="Genomic_DNA"/>
</dbReference>
<keyword evidence="2" id="KW-0812">Transmembrane</keyword>
<evidence type="ECO:0000256" key="2">
    <source>
        <dbReference type="SAM" id="Phobius"/>
    </source>
</evidence>
<organism evidence="3 4">
    <name type="scientific">Ehrlichia sennetsu (strain ATCC VR-367 / Miyayama)</name>
    <name type="common">Neorickettsia sennetsu</name>
    <dbReference type="NCBI Taxonomy" id="222891"/>
    <lineage>
        <taxon>Bacteria</taxon>
        <taxon>Pseudomonadati</taxon>
        <taxon>Pseudomonadota</taxon>
        <taxon>Alphaproteobacteria</taxon>
        <taxon>Rickettsiales</taxon>
        <taxon>Anaplasmataceae</taxon>
        <taxon>Ehrlichia</taxon>
    </lineage>
</organism>
<dbReference type="HOGENOM" id="CLU_2602409_0_0_5"/>
<evidence type="ECO:0000256" key="1">
    <source>
        <dbReference type="SAM" id="MobiDB-lite"/>
    </source>
</evidence>
<keyword evidence="4" id="KW-1185">Reference proteome</keyword>
<protein>
    <submittedName>
        <fullName evidence="3">Uncharacterized protein</fullName>
    </submittedName>
</protein>
<gene>
    <name evidence="3" type="ordered locus">NSE_0110</name>
</gene>
<keyword evidence="2" id="KW-1133">Transmembrane helix</keyword>
<keyword evidence="2" id="KW-0472">Membrane</keyword>
<reference evidence="3 4" key="1">
    <citation type="journal article" date="2006" name="PLoS Genet.">
        <title>Comparative genomics of emerging human ehrlichiosis agents.</title>
        <authorList>
            <person name="Dunning Hotopp J.C."/>
            <person name="Lin M."/>
            <person name="Madupu R."/>
            <person name="Crabtree J."/>
            <person name="Angiuoli S.V."/>
            <person name="Eisen J.A."/>
            <person name="Seshadri R."/>
            <person name="Ren Q."/>
            <person name="Wu M."/>
            <person name="Utterback T.R."/>
            <person name="Smith S."/>
            <person name="Lewis M."/>
            <person name="Khouri H."/>
            <person name="Zhang C."/>
            <person name="Niu H."/>
            <person name="Lin Q."/>
            <person name="Ohashi N."/>
            <person name="Zhi N."/>
            <person name="Nelson W."/>
            <person name="Brinkac L.M."/>
            <person name="Dodson R.J."/>
            <person name="Rosovitz M.J."/>
            <person name="Sundaram J."/>
            <person name="Daugherty S.C."/>
            <person name="Davidsen T."/>
            <person name="Durkin A.S."/>
            <person name="Gwinn M."/>
            <person name="Haft D.H."/>
            <person name="Selengut J.D."/>
            <person name="Sullivan S.A."/>
            <person name="Zafar N."/>
            <person name="Zhou L."/>
            <person name="Benahmed F."/>
            <person name="Forberger H."/>
            <person name="Halpin R."/>
            <person name="Mulligan S."/>
            <person name="Robinson J."/>
            <person name="White O."/>
            <person name="Rikihisa Y."/>
            <person name="Tettelin H."/>
        </authorList>
    </citation>
    <scope>NUCLEOTIDE SEQUENCE [LARGE SCALE GENOMIC DNA]</scope>
    <source>
        <strain evidence="4">ATCC VR-367 / Miyayama</strain>
    </source>
</reference>
<dbReference type="Proteomes" id="UP000001942">
    <property type="component" value="Chromosome"/>
</dbReference>
<name>Q2GET6_EHRS3</name>
<feature type="region of interest" description="Disordered" evidence="1">
    <location>
        <begin position="58"/>
        <end position="79"/>
    </location>
</feature>
<proteinExistence type="predicted"/>
<sequence>MLGFAPEVHGPIVAAILFFILLMLLEPVCELVFHMKGFATSEGSPEKSLAALTVSSLSLQSSPSRTDHKGAAGTIFLPD</sequence>
<evidence type="ECO:0000313" key="3">
    <source>
        <dbReference type="EMBL" id="ABD45643.1"/>
    </source>
</evidence>
<accession>Q2GET6</accession>
<feature type="transmembrane region" description="Helical" evidence="2">
    <location>
        <begin position="12"/>
        <end position="33"/>
    </location>
</feature>
<evidence type="ECO:0000313" key="4">
    <source>
        <dbReference type="Proteomes" id="UP000001942"/>
    </source>
</evidence>
<dbReference type="AlphaFoldDB" id="Q2GET6"/>
<dbReference type="KEGG" id="nse:NSE_0110"/>